<dbReference type="InterPro" id="IPR000073">
    <property type="entry name" value="AB_hydrolase_1"/>
</dbReference>
<evidence type="ECO:0000259" key="1">
    <source>
        <dbReference type="Pfam" id="PF12697"/>
    </source>
</evidence>
<accession>A0A3L9Y4R9</accession>
<dbReference type="InterPro" id="IPR017208">
    <property type="entry name" value="UCP037442_abhydr"/>
</dbReference>
<dbReference type="Proteomes" id="UP000281343">
    <property type="component" value="Unassembled WGS sequence"/>
</dbReference>
<dbReference type="Gene3D" id="3.40.50.1820">
    <property type="entry name" value="alpha/beta hydrolase"/>
    <property type="match status" value="1"/>
</dbReference>
<organism evidence="2 3">
    <name type="scientific">Rhodophyticola porphyridii</name>
    <dbReference type="NCBI Taxonomy" id="1852017"/>
    <lineage>
        <taxon>Bacteria</taxon>
        <taxon>Pseudomonadati</taxon>
        <taxon>Pseudomonadota</taxon>
        <taxon>Alphaproteobacteria</taxon>
        <taxon>Rhodobacterales</taxon>
        <taxon>Roseobacteraceae</taxon>
        <taxon>Rhodophyticola</taxon>
    </lineage>
</organism>
<reference evidence="2 3" key="1">
    <citation type="submission" date="2018-10" db="EMBL/GenBank/DDBJ databases">
        <authorList>
            <person name="Jung H.S."/>
            <person name="Jeon C.O."/>
        </authorList>
    </citation>
    <scope>NUCLEOTIDE SEQUENCE [LARGE SCALE GENOMIC DNA]</scope>
    <source>
        <strain evidence="2 3">MA-7-27</strain>
    </source>
</reference>
<keyword evidence="2" id="KW-0378">Hydrolase</keyword>
<dbReference type="Pfam" id="PF12697">
    <property type="entry name" value="Abhydrolase_6"/>
    <property type="match status" value="1"/>
</dbReference>
<dbReference type="EMBL" id="RCNT01000001">
    <property type="protein sequence ID" value="RMA43731.1"/>
    <property type="molecule type" value="Genomic_DNA"/>
</dbReference>
<evidence type="ECO:0000313" key="3">
    <source>
        <dbReference type="Proteomes" id="UP000281343"/>
    </source>
</evidence>
<dbReference type="InterPro" id="IPR029058">
    <property type="entry name" value="AB_hydrolase_fold"/>
</dbReference>
<evidence type="ECO:0000313" key="2">
    <source>
        <dbReference type="EMBL" id="RMA43731.1"/>
    </source>
</evidence>
<sequence length="296" mass="32626">MSISIRTLNAGEPVRTPVEFRSGAAKLSGTLFHTARRPCAVVVLNGATGVPHGYYRHFATWLAAEQNIACLTYDYRDFGASAKTPLKASKATMGDWGVHDQYAARLAAARMLPDVPIWVVGHSLGGLMLPFQPDPQQVARVITVASGPVHFRDHPWHFRPVAAALWYGAGPVATAMLGYLPGRLLRLGEDLPSGVFWQWRRWCTTPGFNAGDYGRSLPLPDMRGVRAPVTFVAMTDDQMVPPEAVWRLMPYYAEAPKRQVTIRPEDFGLGPIGHIGFFRRGNAPIWDRVLAAEPRG</sequence>
<comment type="caution">
    <text evidence="2">The sequence shown here is derived from an EMBL/GenBank/DDBJ whole genome shotgun (WGS) entry which is preliminary data.</text>
</comment>
<keyword evidence="3" id="KW-1185">Reference proteome</keyword>
<proteinExistence type="predicted"/>
<name>A0A3L9Y4R9_9RHOB</name>
<dbReference type="GO" id="GO:0016787">
    <property type="term" value="F:hydrolase activity"/>
    <property type="evidence" value="ECO:0007669"/>
    <property type="project" value="UniProtKB-KW"/>
</dbReference>
<dbReference type="AlphaFoldDB" id="A0A3L9Y4R9"/>
<protein>
    <submittedName>
        <fullName evidence="2">Alpha/beta fold hydrolase</fullName>
    </submittedName>
</protein>
<dbReference type="SUPFAM" id="SSF53474">
    <property type="entry name" value="alpha/beta-Hydrolases"/>
    <property type="match status" value="1"/>
</dbReference>
<dbReference type="OrthoDB" id="9785076at2"/>
<dbReference type="RefSeq" id="WP_121896322.1">
    <property type="nucleotide sequence ID" value="NZ_RCNT01000001.1"/>
</dbReference>
<gene>
    <name evidence="2" type="ORF">D9R08_02045</name>
</gene>
<feature type="domain" description="AB hydrolase-1" evidence="1">
    <location>
        <begin position="41"/>
        <end position="249"/>
    </location>
</feature>
<dbReference type="PIRSF" id="PIRSF037442">
    <property type="entry name" value="UCP037442_abhydr"/>
    <property type="match status" value="1"/>
</dbReference>